<evidence type="ECO:0000313" key="3">
    <source>
        <dbReference type="Proteomes" id="UP001174694"/>
    </source>
</evidence>
<dbReference type="AlphaFoldDB" id="A0AA38R7Q1"/>
<reference evidence="2" key="1">
    <citation type="submission" date="2022-07" db="EMBL/GenBank/DDBJ databases">
        <title>Fungi with potential for degradation of polypropylene.</title>
        <authorList>
            <person name="Gostincar C."/>
        </authorList>
    </citation>
    <scope>NUCLEOTIDE SEQUENCE</scope>
    <source>
        <strain evidence="2">EXF-13308</strain>
    </source>
</reference>
<proteinExistence type="predicted"/>
<name>A0AA38R7Q1_9PEZI</name>
<keyword evidence="3" id="KW-1185">Reference proteome</keyword>
<evidence type="ECO:0000256" key="1">
    <source>
        <dbReference type="SAM" id="MobiDB-lite"/>
    </source>
</evidence>
<comment type="caution">
    <text evidence="2">The sequence shown here is derived from an EMBL/GenBank/DDBJ whole genome shotgun (WGS) entry which is preliminary data.</text>
</comment>
<gene>
    <name evidence="2" type="ORF">NKR23_g11476</name>
</gene>
<feature type="region of interest" description="Disordered" evidence="1">
    <location>
        <begin position="361"/>
        <end position="384"/>
    </location>
</feature>
<feature type="compositionally biased region" description="Acidic residues" evidence="1">
    <location>
        <begin position="158"/>
        <end position="168"/>
    </location>
</feature>
<protein>
    <submittedName>
        <fullName evidence="2">Nitrogen permease regulator 2 like protein</fullName>
    </submittedName>
</protein>
<dbReference type="Proteomes" id="UP001174694">
    <property type="component" value="Unassembled WGS sequence"/>
</dbReference>
<organism evidence="2 3">
    <name type="scientific">Pleurostoma richardsiae</name>
    <dbReference type="NCBI Taxonomy" id="41990"/>
    <lineage>
        <taxon>Eukaryota</taxon>
        <taxon>Fungi</taxon>
        <taxon>Dikarya</taxon>
        <taxon>Ascomycota</taxon>
        <taxon>Pezizomycotina</taxon>
        <taxon>Sordariomycetes</taxon>
        <taxon>Sordariomycetidae</taxon>
        <taxon>Calosphaeriales</taxon>
        <taxon>Pleurostomataceae</taxon>
        <taxon>Pleurostoma</taxon>
    </lineage>
</organism>
<feature type="region of interest" description="Disordered" evidence="1">
    <location>
        <begin position="121"/>
        <end position="168"/>
    </location>
</feature>
<feature type="compositionally biased region" description="Basic and acidic residues" evidence="1">
    <location>
        <begin position="131"/>
        <end position="151"/>
    </location>
</feature>
<sequence length="384" mass="44190">MKGHPIDELVYEYMFPKARASDPQNFQALLQRHLILEVRQEVHAYYGHLDTPEAKYPGLDYCHPTHRIRLSRWQWHRRLFRAFDALRLTPSEIAGLTKWEGTKWAKERYEKEQGVKIRDTTADGFPDWVEPEDRTTPARSSERETTQETEAHNAASDENMDGGASDEELESVGVALNERLRERVAARNAGDMSMPLDEEWEQWLKNAIETGGLPLVANQIARMSNDRNPPMTAEEIFPPRMVAAARDNRWGEIPDFLHDMIRQSLELEQNRRAVPAPTRPAVIGAEGPINPRDLVTTTNPPEVLTEAMRRRNAGYIMRRREAWANVLRTRSSRDPPALPDGPWEAWVREYSPDWRRMESELRLPATDEDASSRSAARNPMRPSA</sequence>
<dbReference type="EMBL" id="JANBVO010000062">
    <property type="protein sequence ID" value="KAJ9132013.1"/>
    <property type="molecule type" value="Genomic_DNA"/>
</dbReference>
<evidence type="ECO:0000313" key="2">
    <source>
        <dbReference type="EMBL" id="KAJ9132013.1"/>
    </source>
</evidence>
<accession>A0AA38R7Q1</accession>